<feature type="domain" description="Exportin-2 central" evidence="5">
    <location>
        <begin position="155"/>
        <end position="234"/>
    </location>
</feature>
<evidence type="ECO:0000259" key="5">
    <source>
        <dbReference type="Pfam" id="PF08506"/>
    </source>
</evidence>
<feature type="compositionally biased region" description="Acidic residues" evidence="4">
    <location>
        <begin position="718"/>
        <end position="739"/>
    </location>
</feature>
<dbReference type="PANTHER" id="PTHR10997">
    <property type="entry name" value="IMPORTIN-7, 8, 11"/>
    <property type="match status" value="1"/>
</dbReference>
<dbReference type="Gene3D" id="1.25.10.10">
    <property type="entry name" value="Leucine-rich Repeat Variant"/>
    <property type="match status" value="1"/>
</dbReference>
<comment type="subcellular location">
    <subcellularLocation>
        <location evidence="1">Cytoplasm</location>
    </subcellularLocation>
</comment>
<evidence type="ECO:0000256" key="4">
    <source>
        <dbReference type="SAM" id="MobiDB-lite"/>
    </source>
</evidence>
<dbReference type="AlphaFoldDB" id="U6LIS3"/>
<dbReference type="GO" id="GO:0005635">
    <property type="term" value="C:nuclear envelope"/>
    <property type="evidence" value="ECO:0007669"/>
    <property type="project" value="TreeGrafter"/>
</dbReference>
<evidence type="ECO:0000256" key="1">
    <source>
        <dbReference type="ARBA" id="ARBA00004496"/>
    </source>
</evidence>
<dbReference type="InterPro" id="IPR011989">
    <property type="entry name" value="ARM-like"/>
</dbReference>
<dbReference type="VEuPathDB" id="ToxoDB:EBH_0032300"/>
<dbReference type="Pfam" id="PF08506">
    <property type="entry name" value="Cse1"/>
    <property type="match status" value="1"/>
</dbReference>
<gene>
    <name evidence="6" type="ORF">EBH_0032300</name>
</gene>
<name>U6LIS3_9EIME</name>
<organism evidence="6 7">
    <name type="scientific">Eimeria brunetti</name>
    <dbReference type="NCBI Taxonomy" id="51314"/>
    <lineage>
        <taxon>Eukaryota</taxon>
        <taxon>Sar</taxon>
        <taxon>Alveolata</taxon>
        <taxon>Apicomplexa</taxon>
        <taxon>Conoidasida</taxon>
        <taxon>Coccidia</taxon>
        <taxon>Eucoccidiorida</taxon>
        <taxon>Eimeriorina</taxon>
        <taxon>Eimeriidae</taxon>
        <taxon>Eimeria</taxon>
    </lineage>
</organism>
<dbReference type="EMBL" id="HG712147">
    <property type="protein sequence ID" value="CDJ50282.1"/>
    <property type="molecule type" value="Genomic_DNA"/>
</dbReference>
<keyword evidence="3" id="KW-0813">Transport</keyword>
<dbReference type="SUPFAM" id="SSF48371">
    <property type="entry name" value="ARM repeat"/>
    <property type="match status" value="1"/>
</dbReference>
<keyword evidence="3" id="KW-0653">Protein transport</keyword>
<proteinExistence type="predicted"/>
<evidence type="ECO:0000313" key="6">
    <source>
        <dbReference type="EMBL" id="CDJ50282.1"/>
    </source>
</evidence>
<keyword evidence="7" id="KW-1185">Reference proteome</keyword>
<protein>
    <recommendedName>
        <fullName evidence="5">Exportin-2 central domain-containing protein</fullName>
    </recommendedName>
</protein>
<dbReference type="GO" id="GO:0006606">
    <property type="term" value="P:protein import into nucleus"/>
    <property type="evidence" value="ECO:0007669"/>
    <property type="project" value="TreeGrafter"/>
</dbReference>
<dbReference type="OrthoDB" id="760868at2759"/>
<sequence>MDNWFEMLSACIRLPVPASVLANLSAEERGQLPVYKAKKWALQIVQRVFTRFGDQKMLKRERGKAEKDGDAMAKAFGEHFINNWARRLTEELLLLLQQHVRLRDQQVEQQQQQQPEEQQVWLSARMLNLTLQYLSRAVENASLYTPIIKPQGEFLVFNVCLSLMHYSKDDEETWEAEPIEFIRRQNDPLEAFSQPREAAIEFVKSLVRYRAKDFLEPMFVAVHRVCTEYEQATKAAAAAAAAAGGAAAGAAAVSADLCRAKDAALMLAGAVCDRLTSKKRQAPIEAMLSAFVLPDLHSANKFLRLRACWVYEVYLDRVTTWQDPAAVVEAYNRMLGLLGDPELPVRVQAGVSIKSFFDLQLPQLQQVIVPNLKYLAERLFALMQDIDHDQLVSTLERLVITNEEHIAPLARDLTAALTNALLAMLDREGAAQRNRDTDAEDDASFASMAVMSTLKTVLGTVTETPHIYSEILQHLLPALDVLLTPDGIDHLEDTLSILSYLTYYLPTPFPPKLWSYFTILFKAVSGCTSPLQEQQQQQQQQQQQVDGIENGWAMDHLEQMLPLLNNFIARDLQTFAAGKTEEGIPYPECIFRMAQTCIQDADEQAQQSEETVDKSTKRAFILFISSMLVYSLEPAVQLLHQKQILEQVMAFVLDNSALVEAYQQRKVFVLAFAPLLRAVSASPSQWPACLVQQMETLVPFLASHGIALRELKDKAEEGAAESELGSDNDSEQSLDDTQDAELHAKAHSLLLKLDAEWEDDDDEDWDLELDS</sequence>
<dbReference type="PANTHER" id="PTHR10997:SF18">
    <property type="entry name" value="D-IMPORTIN 7_RANBP7"/>
    <property type="match status" value="1"/>
</dbReference>
<dbReference type="InterPro" id="IPR013713">
    <property type="entry name" value="XPO2_central"/>
</dbReference>
<keyword evidence="2" id="KW-0963">Cytoplasm</keyword>
<evidence type="ECO:0000313" key="7">
    <source>
        <dbReference type="Proteomes" id="UP000030750"/>
    </source>
</evidence>
<dbReference type="Proteomes" id="UP000030750">
    <property type="component" value="Unassembled WGS sequence"/>
</dbReference>
<reference evidence="6" key="1">
    <citation type="submission" date="2013-10" db="EMBL/GenBank/DDBJ databases">
        <title>Genomic analysis of the causative agents of coccidiosis in chickens.</title>
        <authorList>
            <person name="Reid A.J."/>
            <person name="Blake D."/>
            <person name="Billington K."/>
            <person name="Browne H."/>
            <person name="Dunn M."/>
            <person name="Hung S."/>
            <person name="Kawahara F."/>
            <person name="Miranda-Saavedra D."/>
            <person name="Mourier T."/>
            <person name="Nagra H."/>
            <person name="Otto T.D."/>
            <person name="Rawlings N."/>
            <person name="Sanchez A."/>
            <person name="Sanders M."/>
            <person name="Subramaniam C."/>
            <person name="Tay Y."/>
            <person name="Dear P."/>
            <person name="Doerig C."/>
            <person name="Gruber A."/>
            <person name="Parkinson J."/>
            <person name="Shirley M."/>
            <person name="Wan K.L."/>
            <person name="Berriman M."/>
            <person name="Tomley F."/>
            <person name="Pain A."/>
        </authorList>
    </citation>
    <scope>NUCLEOTIDE SEQUENCE [LARGE SCALE GENOMIC DNA]</scope>
    <source>
        <strain evidence="6">Houghton</strain>
    </source>
</reference>
<reference evidence="6" key="2">
    <citation type="submission" date="2013-10" db="EMBL/GenBank/DDBJ databases">
        <authorList>
            <person name="Aslett M."/>
        </authorList>
    </citation>
    <scope>NUCLEOTIDE SEQUENCE [LARGE SCALE GENOMIC DNA]</scope>
    <source>
        <strain evidence="6">Houghton</strain>
    </source>
</reference>
<accession>U6LIS3</accession>
<dbReference type="GO" id="GO:0005829">
    <property type="term" value="C:cytosol"/>
    <property type="evidence" value="ECO:0007669"/>
    <property type="project" value="TreeGrafter"/>
</dbReference>
<dbReference type="InterPro" id="IPR016024">
    <property type="entry name" value="ARM-type_fold"/>
</dbReference>
<evidence type="ECO:0000256" key="2">
    <source>
        <dbReference type="ARBA" id="ARBA00022490"/>
    </source>
</evidence>
<feature type="region of interest" description="Disordered" evidence="4">
    <location>
        <begin position="717"/>
        <end position="739"/>
    </location>
</feature>
<evidence type="ECO:0000256" key="3">
    <source>
        <dbReference type="ARBA" id="ARBA00022927"/>
    </source>
</evidence>